<dbReference type="InterPro" id="IPR004331">
    <property type="entry name" value="SPX_dom"/>
</dbReference>
<accession>A0A9P5VMV7</accession>
<dbReference type="Pfam" id="PF03105">
    <property type="entry name" value="SPX"/>
    <property type="match status" value="1"/>
</dbReference>
<feature type="compositionally biased region" description="Pro residues" evidence="6">
    <location>
        <begin position="310"/>
        <end position="319"/>
    </location>
</feature>
<sequence>MKFGSHLKAHRTPHWKFNFVDYDGLKAHLKTYTDDREFTEQNEDQFIKMLRSELDKVASFQGLKLGEVLRRTDHCEHTIQQHQMPAKSSEKLTLASFVVTESEINKITQDVQDLARYQRLNYTAFLKIIKKHDKHTGYTLHMRLMGWLNNQPFHKESFAPLVSRLSTLYNIVRTGNAPAASKARSIDSSEEEEEELEQHPGYVPKKSAYWVHSDSIMDLKMLILKYLPLVVYEPTPALSSSHRSTGSQMSTCLASESPVSTVYLDNEDFELYTAQVEHRDTAETVRLRWYGSESKHIWVEHQQKTTVAASPPPSGPPSPANRSVTTKHRFQLKSKYVPNLVQGTAELGKSVQQMRLSGQKSAQEMEQFEQSTCNVQTRVQQRRLQPVIQTFFNRTAFQVPGDARVRITIDTDVVMVRERRIETSDIYKRPWSPTDLKTDNYPFSHVRAQDIVRFPFAVMQIRTLTEPDEETPAWVDHIAQSPLVQLVPNFSKDLHAIATLYESRVSLLPFWLSDMDRNLWKSTPMVPSQDSNSNSGSSGSSGSSNDTLNSSQSTTATTMSDSGLSRLIKMHSKTRTCSQQRARQSILDPERFFSPGVTFEDEVLHELQQHQQQNLTVHRLTVDSSQGSSSARGSSGLKDPFGLKNHQPKSCLKKHGSLSSLQSRNSSSEDLQSSTSTLTRSYPHLQYGSLPSSSSTHKGIRTRPAEKLNWFQSVKQHFWGSSDEYEYVEDLESQLYDYSKSTSKVSDWRAALTALSWTLLNVSNIMLLFVGVILAMMNVGDGIGLMQASLFLLVTCLCMASTVWAYLSRMDDQHSTDNDDEEECVVASEATGLLDETRAKSEAGREWKRTVMPVLMFLCLSVTVAMNAVVQLWRPYDEEAGRL</sequence>
<dbReference type="AlphaFoldDB" id="A0A9P5VMV7"/>
<evidence type="ECO:0000256" key="5">
    <source>
        <dbReference type="ARBA" id="ARBA00023136"/>
    </source>
</evidence>
<dbReference type="PANTHER" id="PTHR46140:SF1">
    <property type="entry name" value="VACUOLAR TRANSPORTER CHAPERONE COMPLEX SUBUNIT 4-RELATED"/>
    <property type="match status" value="1"/>
</dbReference>
<dbReference type="InterPro" id="IPR051572">
    <property type="entry name" value="VTC_Complex_Subunit"/>
</dbReference>
<keyword evidence="3 7" id="KW-0812">Transmembrane</keyword>
<comment type="subcellular location">
    <subcellularLocation>
        <location evidence="1">Vacuole membrane</location>
        <topology evidence="1">Multi-pass membrane protein</topology>
    </subcellularLocation>
</comment>
<dbReference type="InterPro" id="IPR042267">
    <property type="entry name" value="VTC_sf"/>
</dbReference>
<protein>
    <submittedName>
        <fullName evidence="9">Vacuolar transporter chaperone</fullName>
    </submittedName>
</protein>
<keyword evidence="5 7" id="KW-0472">Membrane</keyword>
<dbReference type="Gene3D" id="3.20.100.30">
    <property type="entry name" value="VTC, catalytic tunnel domain"/>
    <property type="match status" value="1"/>
</dbReference>
<evidence type="ECO:0000256" key="6">
    <source>
        <dbReference type="SAM" id="MobiDB-lite"/>
    </source>
</evidence>
<keyword evidence="4 7" id="KW-1133">Transmembrane helix</keyword>
<comment type="caution">
    <text evidence="9">The sequence shown here is derived from an EMBL/GenBank/DDBJ whole genome shotgun (WGS) entry which is preliminary data.</text>
</comment>
<dbReference type="Proteomes" id="UP000696485">
    <property type="component" value="Unassembled WGS sequence"/>
</dbReference>
<dbReference type="GO" id="GO:0005774">
    <property type="term" value="C:vacuolar membrane"/>
    <property type="evidence" value="ECO:0007669"/>
    <property type="project" value="UniProtKB-SubCell"/>
</dbReference>
<dbReference type="EMBL" id="JAAAUY010000230">
    <property type="protein sequence ID" value="KAF9332949.1"/>
    <property type="molecule type" value="Genomic_DNA"/>
</dbReference>
<dbReference type="InterPro" id="IPR018966">
    <property type="entry name" value="VTC_domain"/>
</dbReference>
<evidence type="ECO:0000256" key="4">
    <source>
        <dbReference type="ARBA" id="ARBA00022989"/>
    </source>
</evidence>
<evidence type="ECO:0000313" key="10">
    <source>
        <dbReference type="Proteomes" id="UP000696485"/>
    </source>
</evidence>
<evidence type="ECO:0000256" key="1">
    <source>
        <dbReference type="ARBA" id="ARBA00004128"/>
    </source>
</evidence>
<feature type="transmembrane region" description="Helical" evidence="7">
    <location>
        <begin position="854"/>
        <end position="873"/>
    </location>
</feature>
<evidence type="ECO:0000256" key="2">
    <source>
        <dbReference type="ARBA" id="ARBA00022554"/>
    </source>
</evidence>
<dbReference type="Pfam" id="PF09359">
    <property type="entry name" value="VTC"/>
    <property type="match status" value="1"/>
</dbReference>
<evidence type="ECO:0000256" key="3">
    <source>
        <dbReference type="ARBA" id="ARBA00022692"/>
    </source>
</evidence>
<feature type="compositionally biased region" description="Low complexity" evidence="6">
    <location>
        <begin position="624"/>
        <end position="636"/>
    </location>
</feature>
<reference evidence="9" key="1">
    <citation type="journal article" date="2020" name="Fungal Divers.">
        <title>Resolving the Mortierellaceae phylogeny through synthesis of multi-gene phylogenetics and phylogenomics.</title>
        <authorList>
            <person name="Vandepol N."/>
            <person name="Liber J."/>
            <person name="Desiro A."/>
            <person name="Na H."/>
            <person name="Kennedy M."/>
            <person name="Barry K."/>
            <person name="Grigoriev I.V."/>
            <person name="Miller A.N."/>
            <person name="O'Donnell K."/>
            <person name="Stajich J.E."/>
            <person name="Bonito G."/>
        </authorList>
    </citation>
    <scope>NUCLEOTIDE SEQUENCE</scope>
    <source>
        <strain evidence="9">NVP1</strain>
    </source>
</reference>
<organism evidence="9 10">
    <name type="scientific">Podila minutissima</name>
    <dbReference type="NCBI Taxonomy" id="64525"/>
    <lineage>
        <taxon>Eukaryota</taxon>
        <taxon>Fungi</taxon>
        <taxon>Fungi incertae sedis</taxon>
        <taxon>Mucoromycota</taxon>
        <taxon>Mortierellomycotina</taxon>
        <taxon>Mortierellomycetes</taxon>
        <taxon>Mortierellales</taxon>
        <taxon>Mortierellaceae</taxon>
        <taxon>Podila</taxon>
    </lineage>
</organism>
<feature type="region of interest" description="Disordered" evidence="6">
    <location>
        <begin position="523"/>
        <end position="563"/>
    </location>
</feature>
<feature type="transmembrane region" description="Helical" evidence="7">
    <location>
        <begin position="754"/>
        <end position="776"/>
    </location>
</feature>
<keyword evidence="10" id="KW-1185">Reference proteome</keyword>
<proteinExistence type="predicted"/>
<feature type="compositionally biased region" description="Low complexity" evidence="6">
    <location>
        <begin position="528"/>
        <end position="555"/>
    </location>
</feature>
<dbReference type="PANTHER" id="PTHR46140">
    <property type="entry name" value="VACUOLAR TRANSPORTER CHAPERONE 1-RELATED"/>
    <property type="match status" value="1"/>
</dbReference>
<dbReference type="CDD" id="cd14480">
    <property type="entry name" value="SPX_VTC2_like"/>
    <property type="match status" value="1"/>
</dbReference>
<evidence type="ECO:0000259" key="8">
    <source>
        <dbReference type="PROSITE" id="PS51382"/>
    </source>
</evidence>
<feature type="domain" description="SPX" evidence="8">
    <location>
        <begin position="1"/>
        <end position="146"/>
    </location>
</feature>
<evidence type="ECO:0000256" key="7">
    <source>
        <dbReference type="SAM" id="Phobius"/>
    </source>
</evidence>
<feature type="region of interest" description="Disordered" evidence="6">
    <location>
        <begin position="620"/>
        <end position="675"/>
    </location>
</feature>
<feature type="transmembrane region" description="Helical" evidence="7">
    <location>
        <begin position="788"/>
        <end position="807"/>
    </location>
</feature>
<feature type="region of interest" description="Disordered" evidence="6">
    <location>
        <begin position="305"/>
        <end position="325"/>
    </location>
</feature>
<dbReference type="PROSITE" id="PS51382">
    <property type="entry name" value="SPX"/>
    <property type="match status" value="1"/>
</dbReference>
<evidence type="ECO:0000313" key="9">
    <source>
        <dbReference type="EMBL" id="KAF9332949.1"/>
    </source>
</evidence>
<dbReference type="GO" id="GO:0006799">
    <property type="term" value="P:polyphosphate biosynthetic process"/>
    <property type="evidence" value="ECO:0007669"/>
    <property type="project" value="UniProtKB-ARBA"/>
</dbReference>
<feature type="compositionally biased region" description="Low complexity" evidence="6">
    <location>
        <begin position="657"/>
        <end position="675"/>
    </location>
</feature>
<gene>
    <name evidence="9" type="primary">VTC4_3</name>
    <name evidence="9" type="ORF">BG006_004168</name>
</gene>
<feature type="region of interest" description="Disordered" evidence="6">
    <location>
        <begin position="180"/>
        <end position="199"/>
    </location>
</feature>
<name>A0A9P5VMV7_9FUNG</name>
<keyword evidence="2" id="KW-0926">Vacuole</keyword>